<name>A0A2G9UA53_TELCI</name>
<organism evidence="2 3">
    <name type="scientific">Teladorsagia circumcincta</name>
    <name type="common">Brown stomach worm</name>
    <name type="synonym">Ostertagia circumcincta</name>
    <dbReference type="NCBI Taxonomy" id="45464"/>
    <lineage>
        <taxon>Eukaryota</taxon>
        <taxon>Metazoa</taxon>
        <taxon>Ecdysozoa</taxon>
        <taxon>Nematoda</taxon>
        <taxon>Chromadorea</taxon>
        <taxon>Rhabditida</taxon>
        <taxon>Rhabditina</taxon>
        <taxon>Rhabditomorpha</taxon>
        <taxon>Strongyloidea</taxon>
        <taxon>Trichostrongylidae</taxon>
        <taxon>Teladorsagia</taxon>
    </lineage>
</organism>
<evidence type="ECO:0000313" key="3">
    <source>
        <dbReference type="Proteomes" id="UP000230423"/>
    </source>
</evidence>
<dbReference type="Proteomes" id="UP000230423">
    <property type="component" value="Unassembled WGS sequence"/>
</dbReference>
<keyword evidence="1" id="KW-0732">Signal</keyword>
<keyword evidence="3" id="KW-1185">Reference proteome</keyword>
<evidence type="ECO:0008006" key="4">
    <source>
        <dbReference type="Google" id="ProtNLM"/>
    </source>
</evidence>
<evidence type="ECO:0000313" key="2">
    <source>
        <dbReference type="EMBL" id="PIO67094.1"/>
    </source>
</evidence>
<feature type="chain" id="PRO_5013890275" description="Transthyretin-like family protein" evidence="1">
    <location>
        <begin position="22"/>
        <end position="113"/>
    </location>
</feature>
<dbReference type="AlphaFoldDB" id="A0A2G9UA53"/>
<proteinExistence type="predicted"/>
<accession>A0A2G9UA53</accession>
<feature type="signal peptide" evidence="1">
    <location>
        <begin position="1"/>
        <end position="21"/>
    </location>
</feature>
<dbReference type="EMBL" id="KZ347818">
    <property type="protein sequence ID" value="PIO67094.1"/>
    <property type="molecule type" value="Genomic_DNA"/>
</dbReference>
<reference evidence="2 3" key="1">
    <citation type="submission" date="2015-09" db="EMBL/GenBank/DDBJ databases">
        <title>Draft genome of the parasitic nematode Teladorsagia circumcincta isolate WARC Sus (inbred).</title>
        <authorList>
            <person name="Mitreva M."/>
        </authorList>
    </citation>
    <scope>NUCLEOTIDE SEQUENCE [LARGE SCALE GENOMIC DNA]</scope>
    <source>
        <strain evidence="2 3">S</strain>
    </source>
</reference>
<protein>
    <recommendedName>
        <fullName evidence="4">Transthyretin-like family protein</fullName>
    </recommendedName>
</protein>
<gene>
    <name evidence="2" type="ORF">TELCIR_11173</name>
</gene>
<evidence type="ECO:0000256" key="1">
    <source>
        <dbReference type="SAM" id="SignalP"/>
    </source>
</evidence>
<sequence>MPSIWILPHLVILHLFDSVLAEIAVESISSSFRVDIHNCPGQEVGVVATVKQLTRNSMPAPSADWTNQFSPSGVDEYHPFAEALLPYAKIFRMSGSICKLQNVISKGMRNGWP</sequence>